<dbReference type="Proteomes" id="UP000076486">
    <property type="component" value="Unassembled WGS sequence"/>
</dbReference>
<organism evidence="1 2">
    <name type="scientific">Pseudoalteromonas luteoviolacea CPMOR-1</name>
    <dbReference type="NCBI Taxonomy" id="1365248"/>
    <lineage>
        <taxon>Bacteria</taxon>
        <taxon>Pseudomonadati</taxon>
        <taxon>Pseudomonadota</taxon>
        <taxon>Gammaproteobacteria</taxon>
        <taxon>Alteromonadales</taxon>
        <taxon>Pseudoalteromonadaceae</taxon>
        <taxon>Pseudoalteromonas</taxon>
    </lineage>
</organism>
<reference evidence="1 2" key="1">
    <citation type="submission" date="2013-07" db="EMBL/GenBank/DDBJ databases">
        <title>Comparative Genomic and Metabolomic Analysis of Twelve Strains of Pseudoalteromonas luteoviolacea.</title>
        <authorList>
            <person name="Vynne N.G."/>
            <person name="Mansson M."/>
            <person name="Gram L."/>
        </authorList>
    </citation>
    <scope>NUCLEOTIDE SEQUENCE [LARGE SCALE GENOMIC DNA]</scope>
    <source>
        <strain evidence="1 2">CPMOR-1</strain>
    </source>
</reference>
<comment type="caution">
    <text evidence="1">The sequence shown here is derived from an EMBL/GenBank/DDBJ whole genome shotgun (WGS) entry which is preliminary data.</text>
</comment>
<evidence type="ECO:0000313" key="1">
    <source>
        <dbReference type="EMBL" id="KZN68237.1"/>
    </source>
</evidence>
<dbReference type="AlphaFoldDB" id="A0A162BTI5"/>
<dbReference type="EMBL" id="AUYC01000002">
    <property type="protein sequence ID" value="KZN68237.1"/>
    <property type="molecule type" value="Genomic_DNA"/>
</dbReference>
<name>A0A162BTI5_9GAMM</name>
<accession>A0A162BTI5</accession>
<sequence>MSIVLGENQDGLNAGMTIFTELTLQVGTAAASEDNSEQTDGGKVGFLFNMAITPGAFCVEEQKNKSIHLEETNYE</sequence>
<protein>
    <submittedName>
        <fullName evidence="1">Uncharacterized protein</fullName>
    </submittedName>
</protein>
<evidence type="ECO:0000313" key="2">
    <source>
        <dbReference type="Proteomes" id="UP000076486"/>
    </source>
</evidence>
<dbReference type="RefSeq" id="WP_063366301.1">
    <property type="nucleotide sequence ID" value="NZ_AUYC01000002.1"/>
</dbReference>
<proteinExistence type="predicted"/>
<gene>
    <name evidence="1" type="ORF">N473_07370</name>
</gene>
<dbReference type="PATRIC" id="fig|1365248.3.peg.146"/>